<gene>
    <name evidence="2" type="ORF">HYZ11_09750</name>
</gene>
<accession>A0A932HY57</accession>
<dbReference type="AlphaFoldDB" id="A0A932HY57"/>
<dbReference type="Pfam" id="PF12867">
    <property type="entry name" value="DinB_2"/>
    <property type="match status" value="1"/>
</dbReference>
<protein>
    <submittedName>
        <fullName evidence="2">DinB family protein</fullName>
    </submittedName>
</protein>
<name>A0A932HY57_UNCTE</name>
<dbReference type="Gene3D" id="1.20.120.450">
    <property type="entry name" value="dinb family like domain"/>
    <property type="match status" value="1"/>
</dbReference>
<dbReference type="InterPro" id="IPR034660">
    <property type="entry name" value="DinB/YfiT-like"/>
</dbReference>
<evidence type="ECO:0000313" key="3">
    <source>
        <dbReference type="Proteomes" id="UP000782312"/>
    </source>
</evidence>
<evidence type="ECO:0000313" key="2">
    <source>
        <dbReference type="EMBL" id="MBI3127875.1"/>
    </source>
</evidence>
<sequence length="184" mass="20984">MTPAERFDQAIEIILADRRGLIGFLGAFSEGQARWKPPDGEWSILEGLEHVMREEWSFRANFLAGLREAEATGVWDNAPDPVVKYGWEAMRRREQGPSMAPAHLHPAGEGTWEGMKAALWPDRMATREVLLPYRARDLGRLIIFMSKRLGHLNGYDRIVYCGIHDYLHQDQMARVAGQPGFPRK</sequence>
<organism evidence="2 3">
    <name type="scientific">Tectimicrobiota bacterium</name>
    <dbReference type="NCBI Taxonomy" id="2528274"/>
    <lineage>
        <taxon>Bacteria</taxon>
        <taxon>Pseudomonadati</taxon>
        <taxon>Nitrospinota/Tectimicrobiota group</taxon>
        <taxon>Candidatus Tectimicrobiota</taxon>
    </lineage>
</organism>
<reference evidence="2" key="1">
    <citation type="submission" date="2020-07" db="EMBL/GenBank/DDBJ databases">
        <title>Huge and variable diversity of episymbiotic CPR bacteria and DPANN archaea in groundwater ecosystems.</title>
        <authorList>
            <person name="He C.Y."/>
            <person name="Keren R."/>
            <person name="Whittaker M."/>
            <person name="Farag I.F."/>
            <person name="Doudna J."/>
            <person name="Cate J.H.D."/>
            <person name="Banfield J.F."/>
        </authorList>
    </citation>
    <scope>NUCLEOTIDE SEQUENCE</scope>
    <source>
        <strain evidence="2">NC_groundwater_763_Ag_S-0.2um_68_21</strain>
    </source>
</reference>
<dbReference type="SUPFAM" id="SSF109854">
    <property type="entry name" value="DinB/YfiT-like putative metalloenzymes"/>
    <property type="match status" value="1"/>
</dbReference>
<comment type="caution">
    <text evidence="2">The sequence shown here is derived from an EMBL/GenBank/DDBJ whole genome shotgun (WGS) entry which is preliminary data.</text>
</comment>
<feature type="domain" description="DinB-like" evidence="1">
    <location>
        <begin position="18"/>
        <end position="172"/>
    </location>
</feature>
<dbReference type="Proteomes" id="UP000782312">
    <property type="component" value="Unassembled WGS sequence"/>
</dbReference>
<proteinExistence type="predicted"/>
<dbReference type="EMBL" id="JACPUR010000019">
    <property type="protein sequence ID" value="MBI3127875.1"/>
    <property type="molecule type" value="Genomic_DNA"/>
</dbReference>
<evidence type="ECO:0000259" key="1">
    <source>
        <dbReference type="Pfam" id="PF12867"/>
    </source>
</evidence>
<dbReference type="InterPro" id="IPR024775">
    <property type="entry name" value="DinB-like"/>
</dbReference>